<dbReference type="EMBL" id="BAABME010001160">
    <property type="protein sequence ID" value="GAA0147933.1"/>
    <property type="molecule type" value="Genomic_DNA"/>
</dbReference>
<gene>
    <name evidence="6" type="ORF">LIER_07512</name>
</gene>
<comment type="similarity">
    <text evidence="1">Belongs to the NFYB/HAP3 subunit family.</text>
</comment>
<dbReference type="GO" id="GO:0001228">
    <property type="term" value="F:DNA-binding transcription activator activity, RNA polymerase II-specific"/>
    <property type="evidence" value="ECO:0007669"/>
    <property type="project" value="InterPro"/>
</dbReference>
<dbReference type="InterPro" id="IPR009072">
    <property type="entry name" value="Histone-fold"/>
</dbReference>
<protein>
    <submittedName>
        <fullName evidence="6">DNA-binding transcription factor</fullName>
    </submittedName>
</protein>
<evidence type="ECO:0000256" key="4">
    <source>
        <dbReference type="ARBA" id="ARBA00023163"/>
    </source>
</evidence>
<feature type="domain" description="Transcription factor CBF/NF-Y/archaeal histone" evidence="5">
    <location>
        <begin position="53"/>
        <end position="116"/>
    </location>
</feature>
<dbReference type="PANTHER" id="PTHR11064">
    <property type="entry name" value="CCAAT-BINDING TRANSCRIPTION FACTOR-RELATED"/>
    <property type="match status" value="1"/>
</dbReference>
<reference evidence="6 7" key="1">
    <citation type="submission" date="2024-01" db="EMBL/GenBank/DDBJ databases">
        <title>The complete chloroplast genome sequence of Lithospermum erythrorhizon: insights into the phylogenetic relationship among Boraginaceae species and the maternal lineages of purple gromwells.</title>
        <authorList>
            <person name="Okada T."/>
            <person name="Watanabe K."/>
        </authorList>
    </citation>
    <scope>NUCLEOTIDE SEQUENCE [LARGE SCALE GENOMIC DNA]</scope>
</reference>
<evidence type="ECO:0000259" key="5">
    <source>
        <dbReference type="Pfam" id="PF00808"/>
    </source>
</evidence>
<evidence type="ECO:0000313" key="7">
    <source>
        <dbReference type="Proteomes" id="UP001454036"/>
    </source>
</evidence>
<dbReference type="SUPFAM" id="SSF47113">
    <property type="entry name" value="Histone-fold"/>
    <property type="match status" value="1"/>
</dbReference>
<dbReference type="PRINTS" id="PR00615">
    <property type="entry name" value="CCAATSUBUNTA"/>
</dbReference>
<organism evidence="6 7">
    <name type="scientific">Lithospermum erythrorhizon</name>
    <name type="common">Purple gromwell</name>
    <name type="synonym">Lithospermum officinale var. erythrorhizon</name>
    <dbReference type="NCBI Taxonomy" id="34254"/>
    <lineage>
        <taxon>Eukaryota</taxon>
        <taxon>Viridiplantae</taxon>
        <taxon>Streptophyta</taxon>
        <taxon>Embryophyta</taxon>
        <taxon>Tracheophyta</taxon>
        <taxon>Spermatophyta</taxon>
        <taxon>Magnoliopsida</taxon>
        <taxon>eudicotyledons</taxon>
        <taxon>Gunneridae</taxon>
        <taxon>Pentapetalae</taxon>
        <taxon>asterids</taxon>
        <taxon>lamiids</taxon>
        <taxon>Boraginales</taxon>
        <taxon>Boraginaceae</taxon>
        <taxon>Boraginoideae</taxon>
        <taxon>Lithospermeae</taxon>
        <taxon>Lithospermum</taxon>
    </lineage>
</organism>
<dbReference type="CDD" id="cd22907">
    <property type="entry name" value="HFD_NFYB"/>
    <property type="match status" value="1"/>
</dbReference>
<dbReference type="GO" id="GO:0000978">
    <property type="term" value="F:RNA polymerase II cis-regulatory region sequence-specific DNA binding"/>
    <property type="evidence" value="ECO:0007669"/>
    <property type="project" value="TreeGrafter"/>
</dbReference>
<accession>A0AAV3PCQ1</accession>
<dbReference type="GO" id="GO:0046982">
    <property type="term" value="F:protein heterodimerization activity"/>
    <property type="evidence" value="ECO:0007669"/>
    <property type="project" value="InterPro"/>
</dbReference>
<evidence type="ECO:0000256" key="1">
    <source>
        <dbReference type="ARBA" id="ARBA00009053"/>
    </source>
</evidence>
<dbReference type="Proteomes" id="UP001454036">
    <property type="component" value="Unassembled WGS sequence"/>
</dbReference>
<keyword evidence="4" id="KW-0804">Transcription</keyword>
<name>A0AAV3PCQ1_LITER</name>
<proteinExistence type="inferred from homology"/>
<dbReference type="Pfam" id="PF00808">
    <property type="entry name" value="CBFD_NFYB_HMF"/>
    <property type="match status" value="1"/>
</dbReference>
<dbReference type="Gene3D" id="1.10.20.10">
    <property type="entry name" value="Histone, subunit A"/>
    <property type="match status" value="1"/>
</dbReference>
<keyword evidence="3 6" id="KW-0238">DNA-binding</keyword>
<dbReference type="PANTHER" id="PTHR11064:SF9">
    <property type="entry name" value="NUCLEAR TRANSCRIPTION FACTOR Y SUBUNIT BETA"/>
    <property type="match status" value="1"/>
</dbReference>
<comment type="caution">
    <text evidence="6">The sequence shown here is derived from an EMBL/GenBank/DDBJ whole genome shotgun (WGS) entry which is preliminary data.</text>
</comment>
<sequence>MRRRMANPISEFGNIVGEGSIGNNIANHESNATNINNNENTIAVEELENDQLMPLANIDRIMRQILPYRTKVSKEAKLTIQKCVSEFISFITSEAKDNCTLEQRRKINGDDLIIAMRNLGFIEYANILSIYLIRLRQDANEPLPPPQPSQGHVDGSCNYSNAIPNEDKQSWEIPDLSSLSNASPYYYNLPY</sequence>
<dbReference type="GO" id="GO:0016602">
    <property type="term" value="C:CCAAT-binding factor complex"/>
    <property type="evidence" value="ECO:0007669"/>
    <property type="project" value="InterPro"/>
</dbReference>
<evidence type="ECO:0000256" key="3">
    <source>
        <dbReference type="ARBA" id="ARBA00023125"/>
    </source>
</evidence>
<dbReference type="AlphaFoldDB" id="A0AAV3PCQ1"/>
<keyword evidence="2" id="KW-0805">Transcription regulation</keyword>
<dbReference type="InterPro" id="IPR003958">
    <property type="entry name" value="CBFA_NFYB_domain"/>
</dbReference>
<evidence type="ECO:0000313" key="6">
    <source>
        <dbReference type="EMBL" id="GAA0147933.1"/>
    </source>
</evidence>
<evidence type="ECO:0000256" key="2">
    <source>
        <dbReference type="ARBA" id="ARBA00023015"/>
    </source>
</evidence>
<keyword evidence="7" id="KW-1185">Reference proteome</keyword>
<dbReference type="InterPro" id="IPR027113">
    <property type="entry name" value="Transc_fact_NFYB/HAP3"/>
</dbReference>